<evidence type="ECO:0000256" key="2">
    <source>
        <dbReference type="ARBA" id="ARBA00022801"/>
    </source>
</evidence>
<dbReference type="PANTHER" id="PTHR31793:SF27">
    <property type="entry name" value="NOVEL THIOESTERASE SUPERFAMILY DOMAIN AND SAPOSIN A-TYPE DOMAIN CONTAINING PROTEIN (0610012H03RIK)"/>
    <property type="match status" value="1"/>
</dbReference>
<dbReference type="PANTHER" id="PTHR31793">
    <property type="entry name" value="4-HYDROXYBENZOYL-COA THIOESTERASE FAMILY MEMBER"/>
    <property type="match status" value="1"/>
</dbReference>
<proteinExistence type="inferred from homology"/>
<sequence length="141" mass="15837">MSEPIVRTPIRVRYHECDGQKIVFNAWYLAYADIALTEAARELFGSYGALEATGSDVVVAEANVRYLGSAGFDDELIVAVWTQRLGNTSMVLRFDITKNDELITQVTTRYVWVDTETHKPKAPPTEVREAFAAHLLVEQES</sequence>
<dbReference type="NCBIfam" id="TIGR00051">
    <property type="entry name" value="YbgC/FadM family acyl-CoA thioesterase"/>
    <property type="match status" value="1"/>
</dbReference>
<comment type="caution">
    <text evidence="4">The sequence shown here is derived from an EMBL/GenBank/DDBJ whole genome shotgun (WGS) entry which is preliminary data.</text>
</comment>
<evidence type="ECO:0000313" key="4">
    <source>
        <dbReference type="EMBL" id="GAA0608484.1"/>
    </source>
</evidence>
<dbReference type="PIRSF" id="PIRSF003230">
    <property type="entry name" value="YbgC"/>
    <property type="match status" value="1"/>
</dbReference>
<organism evidence="4 5">
    <name type="scientific">Sporichthya brevicatena</name>
    <dbReference type="NCBI Taxonomy" id="171442"/>
    <lineage>
        <taxon>Bacteria</taxon>
        <taxon>Bacillati</taxon>
        <taxon>Actinomycetota</taxon>
        <taxon>Actinomycetes</taxon>
        <taxon>Sporichthyales</taxon>
        <taxon>Sporichthyaceae</taxon>
        <taxon>Sporichthya</taxon>
    </lineage>
</organism>
<evidence type="ECO:0000256" key="1">
    <source>
        <dbReference type="ARBA" id="ARBA00005953"/>
    </source>
</evidence>
<dbReference type="InterPro" id="IPR006683">
    <property type="entry name" value="Thioestr_dom"/>
</dbReference>
<dbReference type="InterPro" id="IPR006684">
    <property type="entry name" value="YbgC/YbaW"/>
</dbReference>
<protein>
    <submittedName>
        <fullName evidence="4">Thioesterase family protein</fullName>
    </submittedName>
</protein>
<accession>A0ABP3RJP3</accession>
<evidence type="ECO:0000259" key="3">
    <source>
        <dbReference type="Pfam" id="PF03061"/>
    </source>
</evidence>
<dbReference type="EMBL" id="BAAAHE010000007">
    <property type="protein sequence ID" value="GAA0608484.1"/>
    <property type="molecule type" value="Genomic_DNA"/>
</dbReference>
<dbReference type="Gene3D" id="3.10.129.10">
    <property type="entry name" value="Hotdog Thioesterase"/>
    <property type="match status" value="1"/>
</dbReference>
<dbReference type="Pfam" id="PF03061">
    <property type="entry name" value="4HBT"/>
    <property type="match status" value="1"/>
</dbReference>
<dbReference type="Proteomes" id="UP001500957">
    <property type="component" value="Unassembled WGS sequence"/>
</dbReference>
<dbReference type="InterPro" id="IPR050563">
    <property type="entry name" value="4-hydroxybenzoyl-CoA_TE"/>
</dbReference>
<keyword evidence="2" id="KW-0378">Hydrolase</keyword>
<comment type="similarity">
    <text evidence="1">Belongs to the 4-hydroxybenzoyl-CoA thioesterase family.</text>
</comment>
<evidence type="ECO:0000313" key="5">
    <source>
        <dbReference type="Proteomes" id="UP001500957"/>
    </source>
</evidence>
<dbReference type="SUPFAM" id="SSF54637">
    <property type="entry name" value="Thioesterase/thiol ester dehydrase-isomerase"/>
    <property type="match status" value="1"/>
</dbReference>
<dbReference type="RefSeq" id="WP_344601863.1">
    <property type="nucleotide sequence ID" value="NZ_BAAAHE010000007.1"/>
</dbReference>
<name>A0ABP3RJP3_9ACTN</name>
<dbReference type="InterPro" id="IPR029069">
    <property type="entry name" value="HotDog_dom_sf"/>
</dbReference>
<dbReference type="CDD" id="cd00586">
    <property type="entry name" value="4HBT"/>
    <property type="match status" value="1"/>
</dbReference>
<keyword evidence="5" id="KW-1185">Reference proteome</keyword>
<reference evidence="5" key="1">
    <citation type="journal article" date="2019" name="Int. J. Syst. Evol. Microbiol.">
        <title>The Global Catalogue of Microorganisms (GCM) 10K type strain sequencing project: providing services to taxonomists for standard genome sequencing and annotation.</title>
        <authorList>
            <consortium name="The Broad Institute Genomics Platform"/>
            <consortium name="The Broad Institute Genome Sequencing Center for Infectious Disease"/>
            <person name="Wu L."/>
            <person name="Ma J."/>
        </authorList>
    </citation>
    <scope>NUCLEOTIDE SEQUENCE [LARGE SCALE GENOMIC DNA]</scope>
    <source>
        <strain evidence="5">JCM 10671</strain>
    </source>
</reference>
<gene>
    <name evidence="4" type="ORF">GCM10009547_08060</name>
</gene>
<feature type="domain" description="Thioesterase" evidence="3">
    <location>
        <begin position="21"/>
        <end position="101"/>
    </location>
</feature>